<protein>
    <submittedName>
        <fullName evidence="2">AtpZ/AtpI family protein</fullName>
    </submittedName>
</protein>
<evidence type="ECO:0000313" key="2">
    <source>
        <dbReference type="EMBL" id="NMM47158.1"/>
    </source>
</evidence>
<dbReference type="RefSeq" id="WP_169677769.1">
    <property type="nucleotide sequence ID" value="NZ_JABBNU010000001.1"/>
</dbReference>
<comment type="caution">
    <text evidence="2">The sequence shown here is derived from an EMBL/GenBank/DDBJ whole genome shotgun (WGS) entry which is preliminary data.</text>
</comment>
<organism evidence="2 3">
    <name type="scientific">Marinigracilibium pacificum</name>
    <dbReference type="NCBI Taxonomy" id="2729599"/>
    <lineage>
        <taxon>Bacteria</taxon>
        <taxon>Pseudomonadati</taxon>
        <taxon>Bacteroidota</taxon>
        <taxon>Cytophagia</taxon>
        <taxon>Cytophagales</taxon>
        <taxon>Flammeovirgaceae</taxon>
        <taxon>Marinigracilibium</taxon>
    </lineage>
</organism>
<sequence>MVVIIGLLTAAGHWADKKFGFDTPWLTLTGAMLGTVGVLIQLYNQIKNN</sequence>
<dbReference type="Pfam" id="PF09527">
    <property type="entry name" value="ATPase_gene1"/>
    <property type="match status" value="1"/>
</dbReference>
<feature type="transmembrane region" description="Helical" evidence="1">
    <location>
        <begin position="25"/>
        <end position="43"/>
    </location>
</feature>
<keyword evidence="1" id="KW-0812">Transmembrane</keyword>
<gene>
    <name evidence="2" type="ORF">HH304_02010</name>
</gene>
<keyword evidence="1" id="KW-1133">Transmembrane helix</keyword>
<proteinExistence type="predicted"/>
<dbReference type="AlphaFoldDB" id="A0A848IVE5"/>
<keyword evidence="3" id="KW-1185">Reference proteome</keyword>
<evidence type="ECO:0000313" key="3">
    <source>
        <dbReference type="Proteomes" id="UP000559010"/>
    </source>
</evidence>
<keyword evidence="1" id="KW-0472">Membrane</keyword>
<dbReference type="InterPro" id="IPR032820">
    <property type="entry name" value="ATPase_put"/>
</dbReference>
<reference evidence="2 3" key="1">
    <citation type="submission" date="2020-04" db="EMBL/GenBank/DDBJ databases">
        <title>Flammeovirgaceae bacterium KN852 isolated from deep sea.</title>
        <authorList>
            <person name="Zhang D.-C."/>
        </authorList>
    </citation>
    <scope>NUCLEOTIDE SEQUENCE [LARGE SCALE GENOMIC DNA]</scope>
    <source>
        <strain evidence="2 3">KN852</strain>
    </source>
</reference>
<dbReference type="EMBL" id="JABBNU010000001">
    <property type="protein sequence ID" value="NMM47158.1"/>
    <property type="molecule type" value="Genomic_DNA"/>
</dbReference>
<dbReference type="Proteomes" id="UP000559010">
    <property type="component" value="Unassembled WGS sequence"/>
</dbReference>
<evidence type="ECO:0000256" key="1">
    <source>
        <dbReference type="SAM" id="Phobius"/>
    </source>
</evidence>
<accession>A0A848IVE5</accession>
<name>A0A848IVE5_9BACT</name>